<dbReference type="PROSITE" id="PS50977">
    <property type="entry name" value="HTH_TETR_2"/>
    <property type="match status" value="1"/>
</dbReference>
<dbReference type="InterPro" id="IPR023772">
    <property type="entry name" value="DNA-bd_HTH_TetR-type_CS"/>
</dbReference>
<dbReference type="GO" id="GO:0003700">
    <property type="term" value="F:DNA-binding transcription factor activity"/>
    <property type="evidence" value="ECO:0007669"/>
    <property type="project" value="TreeGrafter"/>
</dbReference>
<gene>
    <name evidence="6" type="ORF">B5M42_08715</name>
</gene>
<evidence type="ECO:0000313" key="6">
    <source>
        <dbReference type="EMBL" id="TFE88980.1"/>
    </source>
</evidence>
<protein>
    <recommendedName>
        <fullName evidence="5">HTH tetR-type domain-containing protein</fullName>
    </recommendedName>
</protein>
<dbReference type="EMBL" id="MYFO01000008">
    <property type="protein sequence ID" value="TFE88980.1"/>
    <property type="molecule type" value="Genomic_DNA"/>
</dbReference>
<keyword evidence="3" id="KW-0804">Transcription</keyword>
<evidence type="ECO:0000313" key="7">
    <source>
        <dbReference type="Proteomes" id="UP000298246"/>
    </source>
</evidence>
<organism evidence="6 7">
    <name type="scientific">Paenibacillus athensensis</name>
    <dbReference type="NCBI Taxonomy" id="1967502"/>
    <lineage>
        <taxon>Bacteria</taxon>
        <taxon>Bacillati</taxon>
        <taxon>Bacillota</taxon>
        <taxon>Bacilli</taxon>
        <taxon>Bacillales</taxon>
        <taxon>Paenibacillaceae</taxon>
        <taxon>Paenibacillus</taxon>
    </lineage>
</organism>
<dbReference type="InterPro" id="IPR009057">
    <property type="entry name" value="Homeodomain-like_sf"/>
</dbReference>
<dbReference type="SUPFAM" id="SSF48498">
    <property type="entry name" value="Tetracyclin repressor-like, C-terminal domain"/>
    <property type="match status" value="1"/>
</dbReference>
<proteinExistence type="predicted"/>
<keyword evidence="2 4" id="KW-0238">DNA-binding</keyword>
<dbReference type="PANTHER" id="PTHR30055">
    <property type="entry name" value="HTH-TYPE TRANSCRIPTIONAL REGULATOR RUTR"/>
    <property type="match status" value="1"/>
</dbReference>
<keyword evidence="7" id="KW-1185">Reference proteome</keyword>
<dbReference type="Proteomes" id="UP000298246">
    <property type="component" value="Unassembled WGS sequence"/>
</dbReference>
<evidence type="ECO:0000256" key="2">
    <source>
        <dbReference type="ARBA" id="ARBA00023125"/>
    </source>
</evidence>
<dbReference type="SUPFAM" id="SSF46689">
    <property type="entry name" value="Homeodomain-like"/>
    <property type="match status" value="1"/>
</dbReference>
<accession>A0A4Y8Q4N7</accession>
<evidence type="ECO:0000256" key="4">
    <source>
        <dbReference type="PROSITE-ProRule" id="PRU00335"/>
    </source>
</evidence>
<dbReference type="OrthoDB" id="2373640at2"/>
<sequence length="215" mass="24120">MQPGCSSAQPAYGVLQPHLSKGGQPLVSKQEQHQQRRLQILQTALDLFVTKGYYGTSTREISKAAGISSGLMFHYFPSKQQVYEELITIGCQRMDVDFAAALEDPDRFLEAMVDELLNLVARHPFAAKMFVLMENAFFMRDISETVNALLDARNVAELSREVIVQGQLLGQFKEGDPLALSLAFWNALQGIAQHLALRPQHPMPEASWLMDMLRK</sequence>
<dbReference type="GO" id="GO:0000976">
    <property type="term" value="F:transcription cis-regulatory region binding"/>
    <property type="evidence" value="ECO:0007669"/>
    <property type="project" value="TreeGrafter"/>
</dbReference>
<dbReference type="PROSITE" id="PS01081">
    <property type="entry name" value="HTH_TETR_1"/>
    <property type="match status" value="1"/>
</dbReference>
<name>A0A4Y8Q4N7_9BACL</name>
<dbReference type="Pfam" id="PF00440">
    <property type="entry name" value="TetR_N"/>
    <property type="match status" value="1"/>
</dbReference>
<reference evidence="6 7" key="1">
    <citation type="submission" date="2017-03" db="EMBL/GenBank/DDBJ databases">
        <title>Isolation of Levoglucosan Utilizing Bacteria.</title>
        <authorList>
            <person name="Arya A.S."/>
        </authorList>
    </citation>
    <scope>NUCLEOTIDE SEQUENCE [LARGE SCALE GENOMIC DNA]</scope>
    <source>
        <strain evidence="6 7">MEC069</strain>
    </source>
</reference>
<evidence type="ECO:0000256" key="1">
    <source>
        <dbReference type="ARBA" id="ARBA00023015"/>
    </source>
</evidence>
<dbReference type="PRINTS" id="PR00455">
    <property type="entry name" value="HTHTETR"/>
</dbReference>
<dbReference type="InterPro" id="IPR036271">
    <property type="entry name" value="Tet_transcr_reg_TetR-rel_C_sf"/>
</dbReference>
<comment type="caution">
    <text evidence="6">The sequence shown here is derived from an EMBL/GenBank/DDBJ whole genome shotgun (WGS) entry which is preliminary data.</text>
</comment>
<dbReference type="AlphaFoldDB" id="A0A4Y8Q4N7"/>
<keyword evidence="1" id="KW-0805">Transcription regulation</keyword>
<feature type="DNA-binding region" description="H-T-H motif" evidence="4">
    <location>
        <begin position="57"/>
        <end position="76"/>
    </location>
</feature>
<evidence type="ECO:0000259" key="5">
    <source>
        <dbReference type="PROSITE" id="PS50977"/>
    </source>
</evidence>
<dbReference type="Gene3D" id="1.10.357.10">
    <property type="entry name" value="Tetracycline Repressor, domain 2"/>
    <property type="match status" value="1"/>
</dbReference>
<dbReference type="InterPro" id="IPR001647">
    <property type="entry name" value="HTH_TetR"/>
</dbReference>
<dbReference type="PANTHER" id="PTHR30055:SF234">
    <property type="entry name" value="HTH-TYPE TRANSCRIPTIONAL REGULATOR BETI"/>
    <property type="match status" value="1"/>
</dbReference>
<evidence type="ECO:0000256" key="3">
    <source>
        <dbReference type="ARBA" id="ARBA00023163"/>
    </source>
</evidence>
<dbReference type="Gene3D" id="1.10.10.60">
    <property type="entry name" value="Homeodomain-like"/>
    <property type="match status" value="1"/>
</dbReference>
<dbReference type="InterPro" id="IPR050109">
    <property type="entry name" value="HTH-type_TetR-like_transc_reg"/>
</dbReference>
<feature type="domain" description="HTH tetR-type" evidence="5">
    <location>
        <begin position="34"/>
        <end position="94"/>
    </location>
</feature>